<dbReference type="RefSeq" id="WP_130510889.1">
    <property type="nucleotide sequence ID" value="NZ_SHKY01000001.1"/>
</dbReference>
<dbReference type="PANTHER" id="PTHR46082">
    <property type="entry name" value="ATP/GTP-BINDING PROTEIN-RELATED"/>
    <property type="match status" value="1"/>
</dbReference>
<organism evidence="1 2">
    <name type="scientific">Krasilnikovia cinnamomea</name>
    <dbReference type="NCBI Taxonomy" id="349313"/>
    <lineage>
        <taxon>Bacteria</taxon>
        <taxon>Bacillati</taxon>
        <taxon>Actinomycetota</taxon>
        <taxon>Actinomycetes</taxon>
        <taxon>Micromonosporales</taxon>
        <taxon>Micromonosporaceae</taxon>
        <taxon>Krasilnikovia</taxon>
    </lineage>
</organism>
<reference evidence="1 2" key="1">
    <citation type="submission" date="2019-02" db="EMBL/GenBank/DDBJ databases">
        <title>Sequencing the genomes of 1000 actinobacteria strains.</title>
        <authorList>
            <person name="Klenk H.-P."/>
        </authorList>
    </citation>
    <scope>NUCLEOTIDE SEQUENCE [LARGE SCALE GENOMIC DNA]</scope>
    <source>
        <strain evidence="1 2">DSM 45162</strain>
    </source>
</reference>
<dbReference type="Pfam" id="PF13374">
    <property type="entry name" value="TPR_10"/>
    <property type="match status" value="2"/>
</dbReference>
<dbReference type="Proteomes" id="UP000292564">
    <property type="component" value="Unassembled WGS sequence"/>
</dbReference>
<dbReference type="OrthoDB" id="580767at2"/>
<dbReference type="InterPro" id="IPR011990">
    <property type="entry name" value="TPR-like_helical_dom_sf"/>
</dbReference>
<dbReference type="AlphaFoldDB" id="A0A4Q7ZML5"/>
<protein>
    <submittedName>
        <fullName evidence="1">Tetratricopeptide repeat protein</fullName>
    </submittedName>
</protein>
<keyword evidence="2" id="KW-1185">Reference proteome</keyword>
<evidence type="ECO:0000313" key="2">
    <source>
        <dbReference type="Proteomes" id="UP000292564"/>
    </source>
</evidence>
<dbReference type="NCBIfam" id="NF040586">
    <property type="entry name" value="FxSxx_TPR"/>
    <property type="match status" value="1"/>
</dbReference>
<sequence>MPIQGGLPPRNPRFVGREDLLAQVHGLLDNGPVVLLPSADQRSGGTGRTQLAVEYAHRYARGYELVWWIPAEQTAGMRAALVGLASRLGLPEARDINRTLCAVRDALSRGEPYRDWLVVFENANRPEDITPYLPGGTGHVLVTSRDPRWGSEPAQAVPVPVFDRADSVDFLRLRNPELSELDADRLAARLADVPMALAEAAAVQVSAGWPVGEYLRRYDQRAAELATPTPVRVACDLAAEALRSGSPAAAQLLELCAFLAGAPVSWRLFWAARGLDLAPELARTVRVERRLKAALRLIGQYGLAELDPPGEHLTVHPLVRGLLAEDPTARRLTGPAAAPTAAGLAGGRVDRRDTVRAMLAAADPGDPDNPTNWPRYAEIIPHLVHCDLLGGEAEELRQLVINCVRCLFARGDYDSSRDLAAQAVRRWRDDLGDTDEHALLAAFHLANAMRAVGRTEDARLLNAQTLRTQREVLGADDETTLATANSVGADLRIQGHFGQARQLDADNLVRYRRLFGESYPLTLRCANNLAVDLRLLGDFRGARALDEQVLRQRQAVLVDSHPEVLSSRAGLAFDLFGLGDYPGAADVLAAAPADDLGEDHPMVLWAGRFAAMAARRRGQPHARQLAERSVGLFRQKFGDHNVETLGALVSLAHCARDDGDLESAYLLLERAVAGYRSLLGEGHPFALAAVGDLAGVVRAMGRHAQARTLGSEALGGLRRSVGADHPFALCCANGLAADLRETGEAQQAREVAADTWARSRNVRGATHPDTLACAFNLALDAGDDTGRGLVLAELTKAYGDQHPVVTAAAAGRRLETEIEPPPL</sequence>
<accession>A0A4Q7ZML5</accession>
<evidence type="ECO:0000313" key="1">
    <source>
        <dbReference type="EMBL" id="RZU52252.1"/>
    </source>
</evidence>
<proteinExistence type="predicted"/>
<dbReference type="EMBL" id="SHKY01000001">
    <property type="protein sequence ID" value="RZU52252.1"/>
    <property type="molecule type" value="Genomic_DNA"/>
</dbReference>
<dbReference type="SUPFAM" id="SSF48452">
    <property type="entry name" value="TPR-like"/>
    <property type="match status" value="3"/>
</dbReference>
<dbReference type="InterPro" id="IPR053137">
    <property type="entry name" value="NLR-like"/>
</dbReference>
<dbReference type="Pfam" id="PF13424">
    <property type="entry name" value="TPR_12"/>
    <property type="match status" value="2"/>
</dbReference>
<dbReference type="SUPFAM" id="SSF52540">
    <property type="entry name" value="P-loop containing nucleoside triphosphate hydrolases"/>
    <property type="match status" value="1"/>
</dbReference>
<comment type="caution">
    <text evidence="1">The sequence shown here is derived from an EMBL/GenBank/DDBJ whole genome shotgun (WGS) entry which is preliminary data.</text>
</comment>
<dbReference type="Gene3D" id="3.40.50.300">
    <property type="entry name" value="P-loop containing nucleotide triphosphate hydrolases"/>
    <property type="match status" value="1"/>
</dbReference>
<dbReference type="PANTHER" id="PTHR46082:SF6">
    <property type="entry name" value="AAA+ ATPASE DOMAIN-CONTAINING PROTEIN-RELATED"/>
    <property type="match status" value="1"/>
</dbReference>
<dbReference type="InterPro" id="IPR027417">
    <property type="entry name" value="P-loop_NTPase"/>
</dbReference>
<name>A0A4Q7ZML5_9ACTN</name>
<gene>
    <name evidence="1" type="ORF">EV385_4100</name>
</gene>
<dbReference type="Gene3D" id="1.25.40.10">
    <property type="entry name" value="Tetratricopeptide repeat domain"/>
    <property type="match status" value="2"/>
</dbReference>